<gene>
    <name evidence="1" type="ORF">PQO05_10520</name>
</gene>
<keyword evidence="2" id="KW-1185">Reference proteome</keyword>
<dbReference type="Proteomes" id="UP001216139">
    <property type="component" value="Chromosome"/>
</dbReference>
<evidence type="ECO:0000313" key="1">
    <source>
        <dbReference type="EMBL" id="WCT14366.1"/>
    </source>
</evidence>
<dbReference type="InterPro" id="IPR008969">
    <property type="entry name" value="CarboxyPept-like_regulatory"/>
</dbReference>
<dbReference type="SUPFAM" id="SSF49464">
    <property type="entry name" value="Carboxypeptidase regulatory domain-like"/>
    <property type="match status" value="1"/>
</dbReference>
<reference evidence="1 2" key="1">
    <citation type="submission" date="2023-02" db="EMBL/GenBank/DDBJ databases">
        <title>Genome sequence of Mucilaginibacter jinjuensis strain KACC 16571.</title>
        <authorList>
            <person name="Kim S."/>
            <person name="Heo J."/>
            <person name="Kwon S.-W."/>
        </authorList>
    </citation>
    <scope>NUCLEOTIDE SEQUENCE [LARGE SCALE GENOMIC DNA]</scope>
    <source>
        <strain evidence="1 2">KACC 16571</strain>
    </source>
</reference>
<dbReference type="EMBL" id="CP117167">
    <property type="protein sequence ID" value="WCT14366.1"/>
    <property type="molecule type" value="Genomic_DNA"/>
</dbReference>
<accession>A0ABY7TDF7</accession>
<sequence>MKFSNARSEVFAIILFTFVFICLFSHPSIGQSLLKRTLTLNLEHTRVADVLDEMGKQGHFYFSYDGDLVERDSLVSISVKDETLSSVLLRLFQNRYLYTERRNYLIITPQLRRFALINTDITDEGSNYSISGIVADERTGERLVNASIYEKQQLAATLSDEHGYFRLKLKADYRTPIRLTVSKFRYQDTSINFLQAVFVNSHADNSSYKNIVHKHNRIEHTGWGDLFISTRQKIQSLNIPDFFAKRPFQVSLTPGLSTHGMFSPQVVNNFSLNLIGGYTAGVKGLEVGGLFNINKGDSKFLQWAGVFNLVGGNMTGLQFAGVNNVALDTLKGAQISLFINKAEEEVAGLQFSILHNTTRHLKGMQIGLINVADTSEGISFGLINIMHNGFYQLAYSVNKFAGTNISFKSGTHQFYTTLLFSANPTANVPLLAAGIGIGHDFMLNSRFYISAEANIRLPVDQTLEERWIQGKLMLNARITKHISLLAGPTFNKYSYIWSNPKEYTFDHNGNNFYELHQNSFKRNIGLEAGIAFNSVFKPLDRPVDHSKAWSTSIAMTAGVSDLSTYGQFIPGAEVTLYRDLGNGLSGLIATGYNRFPSNSDKNSVFKEENYNASAYDIIPVKTGVRYRLTPRFFIEGAVGEQFSSSRSYLLTNSLNHDIYDGNYSAKSSFMYSVCAGFILDNGIELGVKKEVYGLGNEQQYAFRLGYNFKW</sequence>
<proteinExistence type="predicted"/>
<evidence type="ECO:0008006" key="3">
    <source>
        <dbReference type="Google" id="ProtNLM"/>
    </source>
</evidence>
<protein>
    <recommendedName>
        <fullName evidence="3">Carboxypeptidase-like protein</fullName>
    </recommendedName>
</protein>
<organism evidence="1 2">
    <name type="scientific">Mucilaginibacter jinjuensis</name>
    <dbReference type="NCBI Taxonomy" id="1176721"/>
    <lineage>
        <taxon>Bacteria</taxon>
        <taxon>Pseudomonadati</taxon>
        <taxon>Bacteroidota</taxon>
        <taxon>Sphingobacteriia</taxon>
        <taxon>Sphingobacteriales</taxon>
        <taxon>Sphingobacteriaceae</taxon>
        <taxon>Mucilaginibacter</taxon>
    </lineage>
</organism>
<name>A0ABY7TDF7_9SPHI</name>
<evidence type="ECO:0000313" key="2">
    <source>
        <dbReference type="Proteomes" id="UP001216139"/>
    </source>
</evidence>
<dbReference type="RefSeq" id="WP_273632842.1">
    <property type="nucleotide sequence ID" value="NZ_CP117167.1"/>
</dbReference>